<dbReference type="EMBL" id="ML978723">
    <property type="protein sequence ID" value="KAF2086622.1"/>
    <property type="molecule type" value="Genomic_DNA"/>
</dbReference>
<dbReference type="Gene3D" id="3.90.180.10">
    <property type="entry name" value="Medium-chain alcohol dehydrogenases, catalytic domain"/>
    <property type="match status" value="1"/>
</dbReference>
<organism evidence="5 6">
    <name type="scientific">Saccharata proteae CBS 121410</name>
    <dbReference type="NCBI Taxonomy" id="1314787"/>
    <lineage>
        <taxon>Eukaryota</taxon>
        <taxon>Fungi</taxon>
        <taxon>Dikarya</taxon>
        <taxon>Ascomycota</taxon>
        <taxon>Pezizomycotina</taxon>
        <taxon>Dothideomycetes</taxon>
        <taxon>Dothideomycetes incertae sedis</taxon>
        <taxon>Botryosphaeriales</taxon>
        <taxon>Saccharataceae</taxon>
        <taxon>Saccharata</taxon>
    </lineage>
</organism>
<name>A0A9P4HU86_9PEZI</name>
<dbReference type="Gene3D" id="3.40.50.720">
    <property type="entry name" value="NAD(P)-binding Rossmann-like Domain"/>
    <property type="match status" value="1"/>
</dbReference>
<accession>A0A9P4HU86</accession>
<proteinExistence type="inferred from homology"/>
<dbReference type="CDD" id="cd08249">
    <property type="entry name" value="enoyl_reductase_like"/>
    <property type="match status" value="1"/>
</dbReference>
<evidence type="ECO:0000313" key="5">
    <source>
        <dbReference type="EMBL" id="KAF2086622.1"/>
    </source>
</evidence>
<protein>
    <submittedName>
        <fullName evidence="5">Zinc-binding oxidoreductase-like protein CipB</fullName>
    </submittedName>
</protein>
<dbReference type="SUPFAM" id="SSF51735">
    <property type="entry name" value="NAD(P)-binding Rossmann-fold domains"/>
    <property type="match status" value="1"/>
</dbReference>
<gene>
    <name evidence="5" type="ORF">K490DRAFT_43814</name>
</gene>
<dbReference type="PANTHER" id="PTHR45348">
    <property type="entry name" value="HYPOTHETICAL OXIDOREDUCTASE (EUROFUNG)"/>
    <property type="match status" value="1"/>
</dbReference>
<dbReference type="Pfam" id="PF08240">
    <property type="entry name" value="ADH_N"/>
    <property type="match status" value="1"/>
</dbReference>
<comment type="similarity">
    <text evidence="1">Belongs to the zinc-containing alcohol dehydrogenase family.</text>
</comment>
<reference evidence="5" key="1">
    <citation type="journal article" date="2020" name="Stud. Mycol.">
        <title>101 Dothideomycetes genomes: a test case for predicting lifestyles and emergence of pathogens.</title>
        <authorList>
            <person name="Haridas S."/>
            <person name="Albert R."/>
            <person name="Binder M."/>
            <person name="Bloem J."/>
            <person name="Labutti K."/>
            <person name="Salamov A."/>
            <person name="Andreopoulos B."/>
            <person name="Baker S."/>
            <person name="Barry K."/>
            <person name="Bills G."/>
            <person name="Bluhm B."/>
            <person name="Cannon C."/>
            <person name="Castanera R."/>
            <person name="Culley D."/>
            <person name="Daum C."/>
            <person name="Ezra D."/>
            <person name="Gonzalez J."/>
            <person name="Henrissat B."/>
            <person name="Kuo A."/>
            <person name="Liang C."/>
            <person name="Lipzen A."/>
            <person name="Lutzoni F."/>
            <person name="Magnuson J."/>
            <person name="Mondo S."/>
            <person name="Nolan M."/>
            <person name="Ohm R."/>
            <person name="Pangilinan J."/>
            <person name="Park H.-J."/>
            <person name="Ramirez L."/>
            <person name="Alfaro M."/>
            <person name="Sun H."/>
            <person name="Tritt A."/>
            <person name="Yoshinaga Y."/>
            <person name="Zwiers L.-H."/>
            <person name="Turgeon B."/>
            <person name="Goodwin S."/>
            <person name="Spatafora J."/>
            <person name="Crous P."/>
            <person name="Grigoriev I."/>
        </authorList>
    </citation>
    <scope>NUCLEOTIDE SEQUENCE</scope>
    <source>
        <strain evidence="5">CBS 121410</strain>
    </source>
</reference>
<dbReference type="InterPro" id="IPR013149">
    <property type="entry name" value="ADH-like_C"/>
</dbReference>
<dbReference type="Proteomes" id="UP000799776">
    <property type="component" value="Unassembled WGS sequence"/>
</dbReference>
<dbReference type="InterPro" id="IPR011032">
    <property type="entry name" value="GroES-like_sf"/>
</dbReference>
<dbReference type="SMART" id="SM00829">
    <property type="entry name" value="PKS_ER"/>
    <property type="match status" value="1"/>
</dbReference>
<keyword evidence="3" id="KW-0560">Oxidoreductase</keyword>
<feature type="domain" description="Enoyl reductase (ER)" evidence="4">
    <location>
        <begin position="31"/>
        <end position="360"/>
    </location>
</feature>
<dbReference type="InterPro" id="IPR047122">
    <property type="entry name" value="Trans-enoyl_RdTase-like"/>
</dbReference>
<evidence type="ECO:0000256" key="2">
    <source>
        <dbReference type="ARBA" id="ARBA00011245"/>
    </source>
</evidence>
<evidence type="ECO:0000259" key="4">
    <source>
        <dbReference type="SMART" id="SM00829"/>
    </source>
</evidence>
<evidence type="ECO:0000313" key="6">
    <source>
        <dbReference type="Proteomes" id="UP000799776"/>
    </source>
</evidence>
<dbReference type="InterPro" id="IPR013154">
    <property type="entry name" value="ADH-like_N"/>
</dbReference>
<keyword evidence="6" id="KW-1185">Reference proteome</keyword>
<comment type="subunit">
    <text evidence="2">Monomer.</text>
</comment>
<evidence type="ECO:0000256" key="1">
    <source>
        <dbReference type="ARBA" id="ARBA00008072"/>
    </source>
</evidence>
<dbReference type="GO" id="GO:0016651">
    <property type="term" value="F:oxidoreductase activity, acting on NAD(P)H"/>
    <property type="evidence" value="ECO:0007669"/>
    <property type="project" value="InterPro"/>
</dbReference>
<sequence>MLSVINKAKETLSSQPTPSTHHIAAVLPSKGSPYTIQTLPTPTPGPSELLIEVRALALNPIDIYTRDLNFAISSFPAIGGFDIAGIVISTGSSVLSTAPQPGNRVAAFSHAFAAQGKPEYGAFQQRVLVPAVNAVTLPDSWSFNEGTLLPMAVTTTFAGWYAIDMPLNTSYTPADKQGILVWGASSSVGSFAVQIAKLMGFTVYATASAKHHAYIKTLGASKVFDYYDDNVVDDIVRAIKVDGVNVSVGYGAVIGSLAPSLEILKAMNPEEGARLAHAPRLDPDGPKAEEVEVKFVAGPTDAEERDAFMREVWWTWLQPRLHSGEVVPSPSIKVVQGGLEGLNKAIDVLKEGISATKIVI</sequence>
<dbReference type="AlphaFoldDB" id="A0A9P4HU86"/>
<dbReference type="SUPFAM" id="SSF50129">
    <property type="entry name" value="GroES-like"/>
    <property type="match status" value="1"/>
</dbReference>
<evidence type="ECO:0000256" key="3">
    <source>
        <dbReference type="ARBA" id="ARBA00023002"/>
    </source>
</evidence>
<dbReference type="InterPro" id="IPR020843">
    <property type="entry name" value="ER"/>
</dbReference>
<dbReference type="PANTHER" id="PTHR45348:SF2">
    <property type="entry name" value="ZINC-TYPE ALCOHOL DEHYDROGENASE-LIKE PROTEIN C2E1P3.01"/>
    <property type="match status" value="1"/>
</dbReference>
<comment type="caution">
    <text evidence="5">The sequence shown here is derived from an EMBL/GenBank/DDBJ whole genome shotgun (WGS) entry which is preliminary data.</text>
</comment>
<dbReference type="Pfam" id="PF00107">
    <property type="entry name" value="ADH_zinc_N"/>
    <property type="match status" value="1"/>
</dbReference>
<dbReference type="OrthoDB" id="10257049at2759"/>
<dbReference type="InterPro" id="IPR036291">
    <property type="entry name" value="NAD(P)-bd_dom_sf"/>
</dbReference>